<dbReference type="STRING" id="869212.Turpa_0914"/>
<sequence length="308" mass="34189">MTEIKTPHPRPLPACGEGCLKGGVGTLLALLLILPLAAQQLKEPAKAKEIARKMIKRDDGKTSYNLTKVITCAFEAQGEKRKCSGQARTKSFESISKDVGPALEDTIGLSVISEPADEKGSAFLQKDYEQAGKDTEQWMYLPALKKLKRIVAESSNSPKTGTLFGSEIAYEDIEKVRLSDYNYSYLGEEKVDGKDCYILESFPTASRAPKSSYGRGVLWVDKSTFIAVKSDSYDRQNRLVKTFFSKDIQVVGGVHVARQLIVVNHKNNRMSLMKLEKVKINLPIPEALFDTRAVQDSAFRESQMGSIR</sequence>
<dbReference type="HOGENOM" id="CLU_074356_1_0_12"/>
<dbReference type="Gene3D" id="2.50.20.10">
    <property type="entry name" value="Lipoprotein localisation LolA/LolB/LppX"/>
    <property type="match status" value="1"/>
</dbReference>
<dbReference type="PANTHER" id="PTHR37507">
    <property type="entry name" value="SPORULATION PROTEIN YDCC"/>
    <property type="match status" value="1"/>
</dbReference>
<dbReference type="AlphaFoldDB" id="I4B2Q8"/>
<dbReference type="InterPro" id="IPR033399">
    <property type="entry name" value="TP_0789-like"/>
</dbReference>
<gene>
    <name evidence="2" type="ordered locus">Turpa_0914</name>
</gene>
<organism evidence="2 3">
    <name type="scientific">Turneriella parva (strain ATCC BAA-1111 / DSM 21527 / NCTC 11395 / H)</name>
    <name type="common">Leptospira parva</name>
    <dbReference type="NCBI Taxonomy" id="869212"/>
    <lineage>
        <taxon>Bacteria</taxon>
        <taxon>Pseudomonadati</taxon>
        <taxon>Spirochaetota</taxon>
        <taxon>Spirochaetia</taxon>
        <taxon>Leptospirales</taxon>
        <taxon>Leptospiraceae</taxon>
        <taxon>Turneriella</taxon>
    </lineage>
</organism>
<evidence type="ECO:0000313" key="3">
    <source>
        <dbReference type="Proteomes" id="UP000006048"/>
    </source>
</evidence>
<proteinExistence type="predicted"/>
<accession>I4B2Q8</accession>
<name>I4B2Q8_TURPD</name>
<evidence type="ECO:0000259" key="1">
    <source>
        <dbReference type="Pfam" id="PF17131"/>
    </source>
</evidence>
<dbReference type="CDD" id="cd16329">
    <property type="entry name" value="LolA_like"/>
    <property type="match status" value="1"/>
</dbReference>
<protein>
    <submittedName>
        <fullName evidence="2">Sigma E regulatory protein, MucB/RseB</fullName>
    </submittedName>
</protein>
<keyword evidence="3" id="KW-1185">Reference proteome</keyword>
<dbReference type="Pfam" id="PF17131">
    <property type="entry name" value="LolA_like"/>
    <property type="match status" value="1"/>
</dbReference>
<evidence type="ECO:0000313" key="2">
    <source>
        <dbReference type="EMBL" id="AFM11565.1"/>
    </source>
</evidence>
<dbReference type="KEGG" id="tpx:Turpa_0914"/>
<feature type="domain" description="Uncharacterized protein TP-0789" evidence="1">
    <location>
        <begin position="108"/>
        <end position="294"/>
    </location>
</feature>
<dbReference type="InterPro" id="IPR052944">
    <property type="entry name" value="Sporulation_related"/>
</dbReference>
<dbReference type="Proteomes" id="UP000006048">
    <property type="component" value="Chromosome"/>
</dbReference>
<dbReference type="EMBL" id="CP002959">
    <property type="protein sequence ID" value="AFM11565.1"/>
    <property type="molecule type" value="Genomic_DNA"/>
</dbReference>
<dbReference type="PANTHER" id="PTHR37507:SF2">
    <property type="entry name" value="SPORULATION PROTEIN YDCC"/>
    <property type="match status" value="1"/>
</dbReference>
<reference evidence="2 3" key="1">
    <citation type="submission" date="2012-06" db="EMBL/GenBank/DDBJ databases">
        <title>The complete chromosome of genome of Turneriella parva DSM 21527.</title>
        <authorList>
            <consortium name="US DOE Joint Genome Institute (JGI-PGF)"/>
            <person name="Lucas S."/>
            <person name="Han J."/>
            <person name="Lapidus A."/>
            <person name="Bruce D."/>
            <person name="Goodwin L."/>
            <person name="Pitluck S."/>
            <person name="Peters L."/>
            <person name="Kyrpides N."/>
            <person name="Mavromatis K."/>
            <person name="Ivanova N."/>
            <person name="Mikhailova N."/>
            <person name="Chertkov O."/>
            <person name="Detter J.C."/>
            <person name="Tapia R."/>
            <person name="Han C."/>
            <person name="Land M."/>
            <person name="Hauser L."/>
            <person name="Markowitz V."/>
            <person name="Cheng J.-F."/>
            <person name="Hugenholtz P."/>
            <person name="Woyke T."/>
            <person name="Wu D."/>
            <person name="Gronow S."/>
            <person name="Wellnitz S."/>
            <person name="Brambilla E."/>
            <person name="Klenk H.-P."/>
            <person name="Eisen J.A."/>
        </authorList>
    </citation>
    <scope>NUCLEOTIDE SEQUENCE [LARGE SCALE GENOMIC DNA]</scope>
    <source>
        <strain evidence="3">ATCC BAA-1111 / DSM 21527 / NCTC 11395 / H</strain>
    </source>
</reference>